<dbReference type="SMART" id="SM00463">
    <property type="entry name" value="SMR"/>
    <property type="match status" value="1"/>
</dbReference>
<dbReference type="PANTHER" id="PTHR46651">
    <property type="entry name" value="POLYADENYLATE-BINDING PROTEIN-INTERACTING PROTEIN 7"/>
    <property type="match status" value="1"/>
</dbReference>
<dbReference type="SUPFAM" id="SSF160443">
    <property type="entry name" value="SMR domain-like"/>
    <property type="match status" value="1"/>
</dbReference>
<dbReference type="SMART" id="SM01162">
    <property type="entry name" value="DUF1771"/>
    <property type="match status" value="1"/>
</dbReference>
<dbReference type="Pfam" id="PF08590">
    <property type="entry name" value="DUF1771"/>
    <property type="match status" value="1"/>
</dbReference>
<dbReference type="InterPro" id="IPR013899">
    <property type="entry name" value="DUF1771"/>
</dbReference>
<dbReference type="InterPro" id="IPR041806">
    <property type="entry name" value="CID5/6/7_CUE"/>
</dbReference>
<proteinExistence type="predicted"/>
<organism evidence="3 4">
    <name type="scientific">Nicotiana tabacum</name>
    <name type="common">Common tobacco</name>
    <dbReference type="NCBI Taxonomy" id="4097"/>
    <lineage>
        <taxon>Eukaryota</taxon>
        <taxon>Viridiplantae</taxon>
        <taxon>Streptophyta</taxon>
        <taxon>Embryophyta</taxon>
        <taxon>Tracheophyta</taxon>
        <taxon>Spermatophyta</taxon>
        <taxon>Magnoliopsida</taxon>
        <taxon>eudicotyledons</taxon>
        <taxon>Gunneridae</taxon>
        <taxon>Pentapetalae</taxon>
        <taxon>asterids</taxon>
        <taxon>lamiids</taxon>
        <taxon>Solanales</taxon>
        <taxon>Solanaceae</taxon>
        <taxon>Nicotianoideae</taxon>
        <taxon>Nicotianeae</taxon>
        <taxon>Nicotiana</taxon>
    </lineage>
</organism>
<dbReference type="OMA" id="REEACDH"/>
<evidence type="ECO:0000313" key="3">
    <source>
        <dbReference type="Proteomes" id="UP000790787"/>
    </source>
</evidence>
<dbReference type="RefSeq" id="XP_016473399.1">
    <property type="nucleotide sequence ID" value="XM_016617913.1"/>
</dbReference>
<dbReference type="InterPro" id="IPR036063">
    <property type="entry name" value="Smr_dom_sf"/>
</dbReference>
<feature type="region of interest" description="Disordered" evidence="1">
    <location>
        <begin position="35"/>
        <end position="78"/>
    </location>
</feature>
<dbReference type="RefSeq" id="XP_016473399.1">
    <property type="nucleotide sequence ID" value="XM_016617913.2"/>
</dbReference>
<dbReference type="SMR" id="A0A1S4A9Y1"/>
<reference evidence="3" key="1">
    <citation type="journal article" date="2014" name="Nat. Commun.">
        <title>The tobacco genome sequence and its comparison with those of tomato and potato.</title>
        <authorList>
            <person name="Sierro N."/>
            <person name="Battey J.N."/>
            <person name="Ouadi S."/>
            <person name="Bakaher N."/>
            <person name="Bovet L."/>
            <person name="Willig A."/>
            <person name="Goepfert S."/>
            <person name="Peitsch M.C."/>
            <person name="Ivanov N.V."/>
        </authorList>
    </citation>
    <scope>NUCLEOTIDE SEQUENCE [LARGE SCALE GENOMIC DNA]</scope>
</reference>
<dbReference type="KEGG" id="nta:107795304"/>
<feature type="domain" description="Smr" evidence="2">
    <location>
        <begin position="492"/>
        <end position="573"/>
    </location>
</feature>
<dbReference type="Proteomes" id="UP000790787">
    <property type="component" value="Chromosome 23"/>
</dbReference>
<dbReference type="InterPro" id="IPR002625">
    <property type="entry name" value="Smr_dom"/>
</dbReference>
<accession>A0A1S4A9Y1</accession>
<dbReference type="Gene3D" id="3.30.1370.110">
    <property type="match status" value="1"/>
</dbReference>
<evidence type="ECO:0000259" key="2">
    <source>
        <dbReference type="PROSITE" id="PS50828"/>
    </source>
</evidence>
<dbReference type="InterPro" id="IPR053242">
    <property type="entry name" value="PAM2-like_domain"/>
</dbReference>
<sequence length="573" mass="62553">MSFTGKGTPTSDKKLTLAKATSLNPNAAEFVPFALRSPSGSTSSIDAAKLSNSTTTPGKAVLDRSESSVSNNSDDEAHQYWRRQLPDDITPDFNFVGEEDSHGVSSLPFSRLSISDVNEASIFPASTGSGFMLKDQQEFSPRVNGTSFAEKTGYPITSFNEDASPTSFHLPAKPWDKPSLTNDQPFGNIREGPHYNGNSGNSFFADMTNEQPFFEADVNPLEFLASQFPGFAAESVAEVYYANGGDLNLTIEMLTQLELQVDCGLNQNMNSKAVSAPNLSALDFPALCVAESQNSSLKYSGNDVQQNVNPYRSSEKENTLLFRSGSSIPSRGATDFASAVRKMASQDSSIWKYDRTGVADATVGSSRNSSVLASSYTGGQNRGVYGDRLQSRGSTRAAPVWLETGEAVANVYSEMREEARDHARLRNAYFEQARQAYLIGNKALAKELSVKGQLHNMQMKAAHGKAQESIYRLRNPVSPEMQGNGRGQERIIDLHGLHVSEAIHVLKRELSVLRNAARSADQRIQVYICVGTGHHTKGSRTPARLPISVQRYLLEEGLDYSEPQPGLLRVVIY</sequence>
<dbReference type="STRING" id="4097.A0A1S4A9Y1"/>
<feature type="compositionally biased region" description="Polar residues" evidence="1">
    <location>
        <begin position="38"/>
        <end position="57"/>
    </location>
</feature>
<dbReference type="AlphaFoldDB" id="A0A1S4A9Y1"/>
<protein>
    <submittedName>
        <fullName evidence="4">Polyadenylate-binding protein-interacting protein 7</fullName>
    </submittedName>
</protein>
<dbReference type="PROSITE" id="PS50828">
    <property type="entry name" value="SMR"/>
    <property type="match status" value="1"/>
</dbReference>
<dbReference type="PANTHER" id="PTHR46651:SF1">
    <property type="entry name" value="SMALL MUTS RELATED FAMILY PROTEIN"/>
    <property type="match status" value="1"/>
</dbReference>
<reference evidence="4" key="2">
    <citation type="submission" date="2025-08" db="UniProtKB">
        <authorList>
            <consortium name="RefSeq"/>
        </authorList>
    </citation>
    <scope>IDENTIFICATION</scope>
    <source>
        <tissue evidence="4">Leaf</tissue>
    </source>
</reference>
<dbReference type="CDD" id="cd14371">
    <property type="entry name" value="CUE_CID7_like"/>
    <property type="match status" value="1"/>
</dbReference>
<gene>
    <name evidence="4" type="primary">LOC107795304</name>
</gene>
<dbReference type="PaxDb" id="4097-A0A1S4A9Y1"/>
<name>A0A1S4A9Y1_TOBAC</name>
<dbReference type="OrthoDB" id="3231855at2759"/>
<evidence type="ECO:0000313" key="4">
    <source>
        <dbReference type="RefSeq" id="XP_016473399.1"/>
    </source>
</evidence>
<dbReference type="GeneID" id="107795304"/>
<keyword evidence="3" id="KW-1185">Reference proteome</keyword>
<evidence type="ECO:0000256" key="1">
    <source>
        <dbReference type="SAM" id="MobiDB-lite"/>
    </source>
</evidence>